<proteinExistence type="predicted"/>
<keyword evidence="3" id="KW-1185">Reference proteome</keyword>
<dbReference type="EMBL" id="SBKO01000006">
    <property type="protein sequence ID" value="RXR16274.1"/>
    <property type="molecule type" value="Genomic_DNA"/>
</dbReference>
<gene>
    <name evidence="2" type="ORF">EQG63_11650</name>
</gene>
<dbReference type="OrthoDB" id="9815897at2"/>
<dbReference type="InterPro" id="IPR021215">
    <property type="entry name" value="DUF2752"/>
</dbReference>
<accession>A0A4Q1K1K5</accession>
<dbReference type="Pfam" id="PF10825">
    <property type="entry name" value="DUF2752"/>
    <property type="match status" value="1"/>
</dbReference>
<dbReference type="AlphaFoldDB" id="A0A4Q1K1K5"/>
<evidence type="ECO:0000256" key="1">
    <source>
        <dbReference type="SAM" id="Phobius"/>
    </source>
</evidence>
<reference evidence="3" key="1">
    <citation type="submission" date="2019-01" db="EMBL/GenBank/DDBJ databases">
        <title>Cytophagaceae bacterium strain CAR-16.</title>
        <authorList>
            <person name="Chen W.-M."/>
        </authorList>
    </citation>
    <scope>NUCLEOTIDE SEQUENCE [LARGE SCALE GENOMIC DNA]</scope>
    <source>
        <strain evidence="3">LLJ-11</strain>
    </source>
</reference>
<feature type="transmembrane region" description="Helical" evidence="1">
    <location>
        <begin position="69"/>
        <end position="87"/>
    </location>
</feature>
<comment type="caution">
    <text evidence="2">The sequence shown here is derived from an EMBL/GenBank/DDBJ whole genome shotgun (WGS) entry which is preliminary data.</text>
</comment>
<feature type="transmembrane region" description="Helical" evidence="1">
    <location>
        <begin position="35"/>
        <end position="57"/>
    </location>
</feature>
<keyword evidence="1" id="KW-0812">Transmembrane</keyword>
<evidence type="ECO:0000313" key="2">
    <source>
        <dbReference type="EMBL" id="RXR16274.1"/>
    </source>
</evidence>
<dbReference type="Proteomes" id="UP000290283">
    <property type="component" value="Unassembled WGS sequence"/>
</dbReference>
<dbReference type="RefSeq" id="WP_129436552.1">
    <property type="nucleotide sequence ID" value="NZ_SBKO01000006.1"/>
</dbReference>
<sequence>MEDYMIPCMNKTLFGVDCFGCGTQRALLLLAKGDFVGAFQMFPAIYTTLLFFGFVGLHFIDKSRNYKNFLIFFAIVNAIIMVGSYFYKHLN</sequence>
<keyword evidence="1" id="KW-0472">Membrane</keyword>
<protein>
    <submittedName>
        <fullName evidence="2">DUF2752 domain-containing protein</fullName>
    </submittedName>
</protein>
<organism evidence="2 3">
    <name type="scientific">Flavobacterium amnicola</name>
    <dbReference type="NCBI Taxonomy" id="2506422"/>
    <lineage>
        <taxon>Bacteria</taxon>
        <taxon>Pseudomonadati</taxon>
        <taxon>Bacteroidota</taxon>
        <taxon>Flavobacteriia</taxon>
        <taxon>Flavobacteriales</taxon>
        <taxon>Flavobacteriaceae</taxon>
        <taxon>Flavobacterium</taxon>
    </lineage>
</organism>
<evidence type="ECO:0000313" key="3">
    <source>
        <dbReference type="Proteomes" id="UP000290283"/>
    </source>
</evidence>
<name>A0A4Q1K1K5_9FLAO</name>
<keyword evidence="1" id="KW-1133">Transmembrane helix</keyword>